<evidence type="ECO:0000256" key="5">
    <source>
        <dbReference type="ARBA" id="ARBA00023277"/>
    </source>
</evidence>
<protein>
    <submittedName>
        <fullName evidence="6">HAD family phosphatase</fullName>
    </submittedName>
</protein>
<keyword evidence="7" id="KW-1185">Reference proteome</keyword>
<name>A0ABV3L520_9RHOB</name>
<evidence type="ECO:0000313" key="6">
    <source>
        <dbReference type="EMBL" id="MEV8465478.1"/>
    </source>
</evidence>
<dbReference type="SUPFAM" id="SSF56784">
    <property type="entry name" value="HAD-like"/>
    <property type="match status" value="1"/>
</dbReference>
<keyword evidence="4" id="KW-0460">Magnesium</keyword>
<dbReference type="InterPro" id="IPR006439">
    <property type="entry name" value="HAD-SF_hydro_IA"/>
</dbReference>
<comment type="similarity">
    <text evidence="2">Belongs to the HAD-like hydrolase superfamily. CbbY/CbbZ/Gph/YieH family.</text>
</comment>
<dbReference type="SFLD" id="SFLDG01135">
    <property type="entry name" value="C1.5.6:_HAD__Beta-PGM__Phospha"/>
    <property type="match status" value="1"/>
</dbReference>
<organism evidence="6 7">
    <name type="scientific">Meridianimarinicoccus marinus</name>
    <dbReference type="NCBI Taxonomy" id="3231483"/>
    <lineage>
        <taxon>Bacteria</taxon>
        <taxon>Pseudomonadati</taxon>
        <taxon>Pseudomonadota</taxon>
        <taxon>Alphaproteobacteria</taxon>
        <taxon>Rhodobacterales</taxon>
        <taxon>Paracoccaceae</taxon>
        <taxon>Meridianimarinicoccus</taxon>
    </lineage>
</organism>
<dbReference type="Proteomes" id="UP001553161">
    <property type="component" value="Unassembled WGS sequence"/>
</dbReference>
<dbReference type="PANTHER" id="PTHR46193:SF18">
    <property type="entry name" value="HEXITOL PHOSPHATASE B"/>
    <property type="match status" value="1"/>
</dbReference>
<evidence type="ECO:0000256" key="4">
    <source>
        <dbReference type="ARBA" id="ARBA00022842"/>
    </source>
</evidence>
<evidence type="ECO:0000256" key="1">
    <source>
        <dbReference type="ARBA" id="ARBA00001946"/>
    </source>
</evidence>
<dbReference type="InterPro" id="IPR023214">
    <property type="entry name" value="HAD_sf"/>
</dbReference>
<dbReference type="PANTHER" id="PTHR46193">
    <property type="entry name" value="6-PHOSPHOGLUCONATE PHOSPHATASE"/>
    <property type="match status" value="1"/>
</dbReference>
<reference evidence="6 7" key="1">
    <citation type="submission" date="2024-07" db="EMBL/GenBank/DDBJ databases">
        <authorList>
            <person name="Kang M."/>
        </authorList>
    </citation>
    <scope>NUCLEOTIDE SEQUENCE [LARGE SCALE GENOMIC DNA]</scope>
    <source>
        <strain evidence="6 7">DFM31</strain>
    </source>
</reference>
<dbReference type="SFLD" id="SFLDG01129">
    <property type="entry name" value="C1.5:_HAD__Beta-PGM__Phosphata"/>
    <property type="match status" value="1"/>
</dbReference>
<proteinExistence type="inferred from homology"/>
<keyword evidence="3" id="KW-0479">Metal-binding</keyword>
<comment type="cofactor">
    <cofactor evidence="1">
        <name>Mg(2+)</name>
        <dbReference type="ChEBI" id="CHEBI:18420"/>
    </cofactor>
</comment>
<dbReference type="PRINTS" id="PR00413">
    <property type="entry name" value="HADHALOGNASE"/>
</dbReference>
<dbReference type="SFLD" id="SFLDS00003">
    <property type="entry name" value="Haloacid_Dehalogenase"/>
    <property type="match status" value="1"/>
</dbReference>
<dbReference type="NCBIfam" id="TIGR01509">
    <property type="entry name" value="HAD-SF-IA-v3"/>
    <property type="match status" value="1"/>
</dbReference>
<dbReference type="Gene3D" id="1.10.150.240">
    <property type="entry name" value="Putative phosphatase, domain 2"/>
    <property type="match status" value="1"/>
</dbReference>
<evidence type="ECO:0000313" key="7">
    <source>
        <dbReference type="Proteomes" id="UP001553161"/>
    </source>
</evidence>
<dbReference type="InterPro" id="IPR036412">
    <property type="entry name" value="HAD-like_sf"/>
</dbReference>
<gene>
    <name evidence="6" type="ORF">AB0T83_01615</name>
</gene>
<evidence type="ECO:0000256" key="2">
    <source>
        <dbReference type="ARBA" id="ARBA00006171"/>
    </source>
</evidence>
<dbReference type="InterPro" id="IPR051600">
    <property type="entry name" value="Beta-PGM-like"/>
</dbReference>
<evidence type="ECO:0000256" key="3">
    <source>
        <dbReference type="ARBA" id="ARBA00022723"/>
    </source>
</evidence>
<sequence>MPSPVQTAALLFDLDGTLLHSDPLHAQIFIDLFAARGVAIDTAYYLRHMHGRLNEDIFTEFFPDEDAAQLSWDKEAAFRDKLGGKAPATAGAETLLARARAEGLGLAVVTNAPRVNAEAMLAAIGLADAFDAIIIGDECDRGKPHPDPYLAAMAQLNADPARCIAFEDSPSGVRAAAASGAYTVGLESSLDADSLRAAGADMTITDFTAPALGPMLDRLTGARP</sequence>
<dbReference type="RefSeq" id="WP_366190972.1">
    <property type="nucleotide sequence ID" value="NZ_JBFBVU010000001.1"/>
</dbReference>
<dbReference type="Gene3D" id="3.40.50.1000">
    <property type="entry name" value="HAD superfamily/HAD-like"/>
    <property type="match status" value="1"/>
</dbReference>
<dbReference type="EMBL" id="JBFBVU010000001">
    <property type="protein sequence ID" value="MEV8465478.1"/>
    <property type="molecule type" value="Genomic_DNA"/>
</dbReference>
<dbReference type="InterPro" id="IPR023198">
    <property type="entry name" value="PGP-like_dom2"/>
</dbReference>
<keyword evidence="5" id="KW-0119">Carbohydrate metabolism</keyword>
<dbReference type="Pfam" id="PF00702">
    <property type="entry name" value="Hydrolase"/>
    <property type="match status" value="1"/>
</dbReference>
<accession>A0ABV3L520</accession>
<comment type="caution">
    <text evidence="6">The sequence shown here is derived from an EMBL/GenBank/DDBJ whole genome shotgun (WGS) entry which is preliminary data.</text>
</comment>